<feature type="chain" id="PRO_5027019876" description="Flagellar L-ring protein" evidence="10">
    <location>
        <begin position="24"/>
        <end position="221"/>
    </location>
</feature>
<reference evidence="11 12" key="1">
    <citation type="submission" date="2019-12" db="EMBL/GenBank/DDBJ databases">
        <title>Novel species isolated from a subtropical stream in China.</title>
        <authorList>
            <person name="Lu H."/>
        </authorList>
    </citation>
    <scope>NUCLEOTIDE SEQUENCE [LARGE SCALE GENOMIC DNA]</scope>
    <source>
        <strain evidence="11 12">DS3</strain>
    </source>
</reference>
<dbReference type="PROSITE" id="PS51257">
    <property type="entry name" value="PROKAR_LIPOPROTEIN"/>
    <property type="match status" value="1"/>
</dbReference>
<feature type="signal peptide" evidence="10">
    <location>
        <begin position="1"/>
        <end position="23"/>
    </location>
</feature>
<evidence type="ECO:0000256" key="8">
    <source>
        <dbReference type="ARBA" id="ARBA00023237"/>
    </source>
</evidence>
<sequence>MRPNFAALAVTAAALLLSACATAPSSIVSGPTSARPLPPPYPPVAQTNGAIYQSNSYRPAFEDRRARHVGDVINVVITENTAAVKNGASSGNKSGSVNFGIPGVFQNKLGTNVATSADNKYADADNQSMSNTFTGTIGATVVEVLPNGNLVIAGEKQVGLNKGTEYIRISGMVNPDSIVNGNSVTSTAIADARVEYRTKSNIDRAEVQSMLSRFFLSLLPF</sequence>
<dbReference type="GO" id="GO:0009427">
    <property type="term" value="C:bacterial-type flagellum basal body, distal rod, L ring"/>
    <property type="evidence" value="ECO:0007669"/>
    <property type="project" value="InterPro"/>
</dbReference>
<dbReference type="RefSeq" id="WP_161024864.1">
    <property type="nucleotide sequence ID" value="NZ_WWCJ01000004.1"/>
</dbReference>
<keyword evidence="11" id="KW-0966">Cell projection</keyword>
<evidence type="ECO:0000256" key="3">
    <source>
        <dbReference type="ARBA" id="ARBA00006929"/>
    </source>
</evidence>
<dbReference type="HAMAP" id="MF_00415">
    <property type="entry name" value="FlgH"/>
    <property type="match status" value="1"/>
</dbReference>
<comment type="subunit">
    <text evidence="4 9">The basal body constitutes a major portion of the flagellar organelle and consists of four rings (L,P,S, and M) mounted on a central rod.</text>
</comment>
<evidence type="ECO:0000256" key="5">
    <source>
        <dbReference type="ARBA" id="ARBA00022729"/>
    </source>
</evidence>
<evidence type="ECO:0000256" key="10">
    <source>
        <dbReference type="SAM" id="SignalP"/>
    </source>
</evidence>
<evidence type="ECO:0000256" key="2">
    <source>
        <dbReference type="ARBA" id="ARBA00004370"/>
    </source>
</evidence>
<evidence type="ECO:0000256" key="9">
    <source>
        <dbReference type="HAMAP-Rule" id="MF_00415"/>
    </source>
</evidence>
<accession>A0A6N9HFL7</accession>
<dbReference type="GO" id="GO:0009279">
    <property type="term" value="C:cell outer membrane"/>
    <property type="evidence" value="ECO:0007669"/>
    <property type="project" value="UniProtKB-SubCell"/>
</dbReference>
<dbReference type="GO" id="GO:0071973">
    <property type="term" value="P:bacterial-type flagellum-dependent cell motility"/>
    <property type="evidence" value="ECO:0007669"/>
    <property type="project" value="InterPro"/>
</dbReference>
<dbReference type="InterPro" id="IPR000527">
    <property type="entry name" value="Flag_Lring"/>
</dbReference>
<comment type="caution">
    <text evidence="11">The sequence shown here is derived from an EMBL/GenBank/DDBJ whole genome shotgun (WGS) entry which is preliminary data.</text>
</comment>
<keyword evidence="9" id="KW-0449">Lipoprotein</keyword>
<comment type="subcellular location">
    <subcellularLocation>
        <location evidence="9">Cell outer membrane</location>
        <topology evidence="9">Lipid-anchor</topology>
    </subcellularLocation>
    <subcellularLocation>
        <location evidence="9">Bacterial flagellum basal body</location>
    </subcellularLocation>
    <subcellularLocation>
        <location evidence="2">Membrane</location>
    </subcellularLocation>
</comment>
<keyword evidence="6 9" id="KW-0472">Membrane</keyword>
<comment type="similarity">
    <text evidence="3 9">Belongs to the FlgH family.</text>
</comment>
<protein>
    <recommendedName>
        <fullName evidence="9">Flagellar L-ring protein</fullName>
    </recommendedName>
    <alternativeName>
        <fullName evidence="9">Basal body L-ring protein</fullName>
    </alternativeName>
</protein>
<keyword evidence="8 9" id="KW-0998">Cell outer membrane</keyword>
<dbReference type="Pfam" id="PF02107">
    <property type="entry name" value="FlgH"/>
    <property type="match status" value="1"/>
</dbReference>
<evidence type="ECO:0000256" key="6">
    <source>
        <dbReference type="ARBA" id="ARBA00023136"/>
    </source>
</evidence>
<name>A0A6N9HFL7_9BURK</name>
<dbReference type="Proteomes" id="UP000448575">
    <property type="component" value="Unassembled WGS sequence"/>
</dbReference>
<dbReference type="PRINTS" id="PR01008">
    <property type="entry name" value="FLGLRINGFLGH"/>
</dbReference>
<keyword evidence="11" id="KW-0282">Flagellum</keyword>
<proteinExistence type="inferred from homology"/>
<evidence type="ECO:0000256" key="4">
    <source>
        <dbReference type="ARBA" id="ARBA00011439"/>
    </source>
</evidence>
<dbReference type="GO" id="GO:0003774">
    <property type="term" value="F:cytoskeletal motor activity"/>
    <property type="evidence" value="ECO:0007669"/>
    <property type="project" value="InterPro"/>
</dbReference>
<dbReference type="PANTHER" id="PTHR34933:SF3">
    <property type="entry name" value="FLAGELLAR L-RING PROTEIN"/>
    <property type="match status" value="1"/>
</dbReference>
<dbReference type="PANTHER" id="PTHR34933">
    <property type="entry name" value="FLAGELLAR L-RING PROTEIN"/>
    <property type="match status" value="1"/>
</dbReference>
<evidence type="ECO:0000256" key="7">
    <source>
        <dbReference type="ARBA" id="ARBA00023143"/>
    </source>
</evidence>
<evidence type="ECO:0000256" key="1">
    <source>
        <dbReference type="ARBA" id="ARBA00002591"/>
    </source>
</evidence>
<keyword evidence="12" id="KW-1185">Reference proteome</keyword>
<gene>
    <name evidence="9" type="primary">flgH</name>
    <name evidence="11" type="ORF">GTP41_07090</name>
</gene>
<comment type="function">
    <text evidence="1 9">Assembles around the rod to form the L-ring and probably protects the motor/basal body from shearing forces during rotation.</text>
</comment>
<keyword evidence="5 9" id="KW-0732">Signal</keyword>
<dbReference type="EMBL" id="WWCJ01000004">
    <property type="protein sequence ID" value="MYN01863.1"/>
    <property type="molecule type" value="Genomic_DNA"/>
</dbReference>
<dbReference type="AlphaFoldDB" id="A0A6N9HFL7"/>
<keyword evidence="11" id="KW-0969">Cilium</keyword>
<keyword evidence="7 9" id="KW-0975">Bacterial flagellum</keyword>
<evidence type="ECO:0000313" key="12">
    <source>
        <dbReference type="Proteomes" id="UP000448575"/>
    </source>
</evidence>
<evidence type="ECO:0000313" key="11">
    <source>
        <dbReference type="EMBL" id="MYN01863.1"/>
    </source>
</evidence>
<organism evidence="11 12">
    <name type="scientific">Pseudoduganella guangdongensis</name>
    <dbReference type="NCBI Taxonomy" id="2692179"/>
    <lineage>
        <taxon>Bacteria</taxon>
        <taxon>Pseudomonadati</taxon>
        <taxon>Pseudomonadota</taxon>
        <taxon>Betaproteobacteria</taxon>
        <taxon>Burkholderiales</taxon>
        <taxon>Oxalobacteraceae</taxon>
        <taxon>Telluria group</taxon>
        <taxon>Pseudoduganella</taxon>
    </lineage>
</organism>